<keyword evidence="4" id="KW-1185">Reference proteome</keyword>
<dbReference type="Pfam" id="PF00581">
    <property type="entry name" value="Rhodanese"/>
    <property type="match status" value="1"/>
</dbReference>
<dbReference type="SUPFAM" id="SSF52821">
    <property type="entry name" value="Rhodanese/Cell cycle control phosphatase"/>
    <property type="match status" value="1"/>
</dbReference>
<dbReference type="PROSITE" id="PS50206">
    <property type="entry name" value="RHODANESE_3"/>
    <property type="match status" value="1"/>
</dbReference>
<evidence type="ECO:0000313" key="3">
    <source>
        <dbReference type="EMBL" id="SDT99436.1"/>
    </source>
</evidence>
<dbReference type="STRING" id="364197.SAMN05216296_1132"/>
<dbReference type="SMART" id="SM00450">
    <property type="entry name" value="RHOD"/>
    <property type="match status" value="1"/>
</dbReference>
<gene>
    <name evidence="3" type="ORF">SAMN05216296_1132</name>
</gene>
<dbReference type="PANTHER" id="PTHR43031:SF1">
    <property type="entry name" value="PYRIDINE NUCLEOTIDE-DISULPHIDE OXIDOREDUCTASE"/>
    <property type="match status" value="1"/>
</dbReference>
<sequence>MRALLLALPLSLLVLLGGPVLAETADERVVLNALSQPDAILIDVRTPEEFAQGALPGARQIEFDRIAGQIAAIAPDKNQPIVLYCRSGRRSGIAQQTLHELGYHNVTNAGGYEKLSHAVAAQQTPACSNC</sequence>
<dbReference type="RefSeq" id="WP_090193491.1">
    <property type="nucleotide sequence ID" value="NZ_LT629785.1"/>
</dbReference>
<dbReference type="InterPro" id="IPR036873">
    <property type="entry name" value="Rhodanese-like_dom_sf"/>
</dbReference>
<name>A0A1H2EWB7_9PSED</name>
<proteinExistence type="predicted"/>
<dbReference type="InterPro" id="IPR001763">
    <property type="entry name" value="Rhodanese-like_dom"/>
</dbReference>
<dbReference type="OrthoDB" id="9789585at2"/>
<feature type="domain" description="Rhodanese" evidence="2">
    <location>
        <begin position="35"/>
        <end position="124"/>
    </location>
</feature>
<dbReference type="InterPro" id="IPR050229">
    <property type="entry name" value="GlpE_sulfurtransferase"/>
</dbReference>
<feature type="chain" id="PRO_5009273371" evidence="1">
    <location>
        <begin position="23"/>
        <end position="130"/>
    </location>
</feature>
<dbReference type="EMBL" id="LT629785">
    <property type="protein sequence ID" value="SDT99436.1"/>
    <property type="molecule type" value="Genomic_DNA"/>
</dbReference>
<evidence type="ECO:0000256" key="1">
    <source>
        <dbReference type="SAM" id="SignalP"/>
    </source>
</evidence>
<keyword evidence="1" id="KW-0732">Signal</keyword>
<dbReference type="Gene3D" id="3.40.250.10">
    <property type="entry name" value="Rhodanese-like domain"/>
    <property type="match status" value="1"/>
</dbReference>
<organism evidence="3 4">
    <name type="scientific">Pseudomonas pohangensis</name>
    <dbReference type="NCBI Taxonomy" id="364197"/>
    <lineage>
        <taxon>Bacteria</taxon>
        <taxon>Pseudomonadati</taxon>
        <taxon>Pseudomonadota</taxon>
        <taxon>Gammaproteobacteria</taxon>
        <taxon>Pseudomonadales</taxon>
        <taxon>Pseudomonadaceae</taxon>
        <taxon>Pseudomonas</taxon>
    </lineage>
</organism>
<protein>
    <submittedName>
        <fullName evidence="3">Phage shock protein E</fullName>
    </submittedName>
</protein>
<dbReference type="Proteomes" id="UP000243232">
    <property type="component" value="Chromosome I"/>
</dbReference>
<dbReference type="PANTHER" id="PTHR43031">
    <property type="entry name" value="FAD-DEPENDENT OXIDOREDUCTASE"/>
    <property type="match status" value="1"/>
</dbReference>
<accession>A0A1H2EWB7</accession>
<dbReference type="CDD" id="cd00158">
    <property type="entry name" value="RHOD"/>
    <property type="match status" value="1"/>
</dbReference>
<dbReference type="AlphaFoldDB" id="A0A1H2EWB7"/>
<reference evidence="4" key="1">
    <citation type="submission" date="2016-10" db="EMBL/GenBank/DDBJ databases">
        <authorList>
            <person name="Varghese N."/>
            <person name="Submissions S."/>
        </authorList>
    </citation>
    <scope>NUCLEOTIDE SEQUENCE [LARGE SCALE GENOMIC DNA]</scope>
    <source>
        <strain evidence="4">DSM 17875</strain>
    </source>
</reference>
<feature type="signal peptide" evidence="1">
    <location>
        <begin position="1"/>
        <end position="22"/>
    </location>
</feature>
<evidence type="ECO:0000259" key="2">
    <source>
        <dbReference type="PROSITE" id="PS50206"/>
    </source>
</evidence>
<evidence type="ECO:0000313" key="4">
    <source>
        <dbReference type="Proteomes" id="UP000243232"/>
    </source>
</evidence>